<evidence type="ECO:0000313" key="2">
    <source>
        <dbReference type="Proteomes" id="UP000326380"/>
    </source>
</evidence>
<dbReference type="RefSeq" id="WP_151079266.1">
    <property type="nucleotide sequence ID" value="NZ_CP047647.1"/>
</dbReference>
<dbReference type="Proteomes" id="UP000326380">
    <property type="component" value="Unassembled WGS sequence"/>
</dbReference>
<reference evidence="1 2" key="1">
    <citation type="submission" date="2019-09" db="EMBL/GenBank/DDBJ databases">
        <title>Genome sequence of Hymenobacter sp. M3.</title>
        <authorList>
            <person name="Srinivasan S."/>
        </authorList>
    </citation>
    <scope>NUCLEOTIDE SEQUENCE [LARGE SCALE GENOMIC DNA]</scope>
    <source>
        <strain evidence="1 2">M3</strain>
    </source>
</reference>
<comment type="caution">
    <text evidence="1">The sequence shown here is derived from an EMBL/GenBank/DDBJ whole genome shotgun (WGS) entry which is preliminary data.</text>
</comment>
<sequence length="166" mass="17882">MFSPAAEAAIPAAPINTLLTFVRAIGVEVREASLAGTATFLPGLLIDAGQLVIDRSRLLHPGDILHEAGHIAVTPAADRPRLGGNITAGHPEKEGEELAVLAWSFAASQALQLPPEVVFHPDGYKGQSAWLIENYERGHYLGLPLLAWMGLTTADSFPRMTRWLRT</sequence>
<name>A0A7L4ZVV2_9BACT</name>
<dbReference type="EMBL" id="VTWU01000004">
    <property type="protein sequence ID" value="KAA9332325.1"/>
    <property type="molecule type" value="Genomic_DNA"/>
</dbReference>
<organism evidence="1 2">
    <name type="scientific">Hymenobacter busanensis</name>
    <dbReference type="NCBI Taxonomy" id="2607656"/>
    <lineage>
        <taxon>Bacteria</taxon>
        <taxon>Pseudomonadati</taxon>
        <taxon>Bacteroidota</taxon>
        <taxon>Cytophagia</taxon>
        <taxon>Cytophagales</taxon>
        <taxon>Hymenobacteraceae</taxon>
        <taxon>Hymenobacter</taxon>
    </lineage>
</organism>
<accession>A0A7L4ZVV2</accession>
<keyword evidence="2" id="KW-1185">Reference proteome</keyword>
<proteinExistence type="predicted"/>
<gene>
    <name evidence="1" type="ORF">F0P96_12670</name>
</gene>
<evidence type="ECO:0000313" key="1">
    <source>
        <dbReference type="EMBL" id="KAA9332325.1"/>
    </source>
</evidence>
<protein>
    <submittedName>
        <fullName evidence="1">Uncharacterized protein</fullName>
    </submittedName>
</protein>
<dbReference type="AlphaFoldDB" id="A0A7L4ZVV2"/>